<gene>
    <name evidence="11" type="ORF">D910_10503</name>
</gene>
<dbReference type="GO" id="GO:0003677">
    <property type="term" value="F:DNA binding"/>
    <property type="evidence" value="ECO:0007669"/>
    <property type="project" value="UniProtKB-KW"/>
</dbReference>
<feature type="compositionally biased region" description="Basic and acidic residues" evidence="8">
    <location>
        <begin position="476"/>
        <end position="488"/>
    </location>
</feature>
<protein>
    <recommendedName>
        <fullName evidence="13">SAM domain-containing protein</fullName>
    </recommendedName>
</protein>
<feature type="region of interest" description="Disordered" evidence="8">
    <location>
        <begin position="403"/>
        <end position="444"/>
    </location>
</feature>
<accession>U4UJC8</accession>
<dbReference type="InterPro" id="IPR050548">
    <property type="entry name" value="PcG_chromatin_remod_factors"/>
</dbReference>
<dbReference type="Proteomes" id="UP000030742">
    <property type="component" value="Unassembled WGS sequence"/>
</dbReference>
<keyword evidence="2" id="KW-0479">Metal-binding</keyword>
<dbReference type="SUPFAM" id="SSF47769">
    <property type="entry name" value="SAM/Pointed domain"/>
    <property type="match status" value="1"/>
</dbReference>
<keyword evidence="3 7" id="KW-0863">Zinc-finger</keyword>
<dbReference type="PROSITE" id="PS51024">
    <property type="entry name" value="ZF_FCS"/>
    <property type="match status" value="1"/>
</dbReference>
<dbReference type="EMBL" id="KB632348">
    <property type="protein sequence ID" value="ERL93207.1"/>
    <property type="molecule type" value="Genomic_DNA"/>
</dbReference>
<evidence type="ECO:0000256" key="6">
    <source>
        <dbReference type="ARBA" id="ARBA00023242"/>
    </source>
</evidence>
<evidence type="ECO:0000259" key="10">
    <source>
        <dbReference type="PROSITE" id="PS51024"/>
    </source>
</evidence>
<dbReference type="GO" id="GO:0045892">
    <property type="term" value="P:negative regulation of DNA-templated transcription"/>
    <property type="evidence" value="ECO:0007669"/>
    <property type="project" value="TreeGrafter"/>
</dbReference>
<dbReference type="SMART" id="SM00454">
    <property type="entry name" value="SAM"/>
    <property type="match status" value="1"/>
</dbReference>
<feature type="compositionally biased region" description="Polar residues" evidence="8">
    <location>
        <begin position="492"/>
        <end position="503"/>
    </location>
</feature>
<keyword evidence="4" id="KW-0862">Zinc</keyword>
<evidence type="ECO:0000256" key="8">
    <source>
        <dbReference type="SAM" id="MobiDB-lite"/>
    </source>
</evidence>
<dbReference type="GO" id="GO:0042393">
    <property type="term" value="F:histone binding"/>
    <property type="evidence" value="ECO:0007669"/>
    <property type="project" value="TreeGrafter"/>
</dbReference>
<evidence type="ECO:0000256" key="2">
    <source>
        <dbReference type="ARBA" id="ARBA00022723"/>
    </source>
</evidence>
<dbReference type="GO" id="GO:0035102">
    <property type="term" value="C:PRC1 complex"/>
    <property type="evidence" value="ECO:0007669"/>
    <property type="project" value="TreeGrafter"/>
</dbReference>
<dbReference type="PANTHER" id="PTHR12247">
    <property type="entry name" value="POLYCOMB GROUP PROTEIN"/>
    <property type="match status" value="1"/>
</dbReference>
<comment type="subcellular location">
    <subcellularLocation>
        <location evidence="1">Nucleus</location>
    </subcellularLocation>
</comment>
<proteinExistence type="predicted"/>
<dbReference type="PROSITE" id="PS50105">
    <property type="entry name" value="SAM_DOMAIN"/>
    <property type="match status" value="1"/>
</dbReference>
<dbReference type="AlphaFoldDB" id="U4UJC8"/>
<dbReference type="OrthoDB" id="2390104at2759"/>
<evidence type="ECO:0000256" key="4">
    <source>
        <dbReference type="ARBA" id="ARBA00022833"/>
    </source>
</evidence>
<dbReference type="CDD" id="cd09577">
    <property type="entry name" value="SAM_Ph1_2_3"/>
    <property type="match status" value="1"/>
</dbReference>
<name>U4UJC8_DENPD</name>
<sequence length="589" mass="64464">MGNKAAPKIRQSKTPQIRSPAPKADAANQTPMKSYTNLQPHHIIGNKMVVMNTSTGMATQMTPNSPMTPDKLVNQQNKQQQNQPVNVNQQLAEVVMQQQVLKKEEMQLQQTLQQTLQQFQIHQNQQSQQQIQAKPMMTLQAIQGIPQQQIQMGGDRSLIPVQQVQQQLQQQIPCSIQQGIPLQPNLVTQAMNMQQIHPVSVEQQLAQMASQGTILTGQIQQQGGTHTVLPQVVNQNGQQMPQLQHITVSAASHQHQPHQTQQLQPQLVPLPPVVPAVTEKDNSASLLQEALSPTQAMPVTTTAAVLKESGSSDGNSVEAKESLPGQDSKQCSTGVDAVASLHIPNAGTVPNQPTTSEMSMPIATTAEEVKERCPPKAMVKPQVSKVLTHVIEDFVIQESSEPFPVSRSGMVGDLKRAHSTNDQDDDISRKKQSMSPNSLSPRGDMAKCEACGVVDLKSKFKKNKRFCSVACSKSGKSKDDKKKSEKVEPMNVDNSKAESTSPSGADDDNTPKVDPLKWGVQEVFEFIRSLPGCSDYAEDFLIQEIDGQALLLLKEDHLMTAMSMKLGPALKIVAKIDDMRIDKEPPKPA</sequence>
<evidence type="ECO:0000256" key="7">
    <source>
        <dbReference type="PROSITE-ProRule" id="PRU00367"/>
    </source>
</evidence>
<keyword evidence="5" id="KW-0238">DNA-binding</keyword>
<dbReference type="GO" id="GO:0003682">
    <property type="term" value="F:chromatin binding"/>
    <property type="evidence" value="ECO:0007669"/>
    <property type="project" value="TreeGrafter"/>
</dbReference>
<feature type="region of interest" description="Disordered" evidence="8">
    <location>
        <begin position="1"/>
        <end position="31"/>
    </location>
</feature>
<evidence type="ECO:0000256" key="5">
    <source>
        <dbReference type="ARBA" id="ARBA00023125"/>
    </source>
</evidence>
<feature type="region of interest" description="Disordered" evidence="8">
    <location>
        <begin position="308"/>
        <end position="331"/>
    </location>
</feature>
<organism evidence="11 12">
    <name type="scientific">Dendroctonus ponderosae</name>
    <name type="common">Mountain pine beetle</name>
    <dbReference type="NCBI Taxonomy" id="77166"/>
    <lineage>
        <taxon>Eukaryota</taxon>
        <taxon>Metazoa</taxon>
        <taxon>Ecdysozoa</taxon>
        <taxon>Arthropoda</taxon>
        <taxon>Hexapoda</taxon>
        <taxon>Insecta</taxon>
        <taxon>Pterygota</taxon>
        <taxon>Neoptera</taxon>
        <taxon>Endopterygota</taxon>
        <taxon>Coleoptera</taxon>
        <taxon>Polyphaga</taxon>
        <taxon>Cucujiformia</taxon>
        <taxon>Curculionidae</taxon>
        <taxon>Scolytinae</taxon>
        <taxon>Dendroctonus</taxon>
    </lineage>
</organism>
<dbReference type="Pfam" id="PF21319">
    <property type="entry name" value="zf-FCS_1"/>
    <property type="match status" value="1"/>
</dbReference>
<feature type="compositionally biased region" description="Basic and acidic residues" evidence="8">
    <location>
        <begin position="413"/>
        <end position="429"/>
    </location>
</feature>
<dbReference type="PANTHER" id="PTHR12247:SF138">
    <property type="entry name" value="POLYHOMEOTIC DISTAL, ISOFORM A-RELATED"/>
    <property type="match status" value="1"/>
</dbReference>
<evidence type="ECO:0000313" key="12">
    <source>
        <dbReference type="Proteomes" id="UP000030742"/>
    </source>
</evidence>
<reference evidence="11 12" key="1">
    <citation type="journal article" date="2013" name="Genome Biol.">
        <title>Draft genome of the mountain pine beetle, Dendroctonus ponderosae Hopkins, a major forest pest.</title>
        <authorList>
            <person name="Keeling C.I."/>
            <person name="Yuen M.M."/>
            <person name="Liao N.Y."/>
            <person name="Docking T.R."/>
            <person name="Chan S.K."/>
            <person name="Taylor G.A."/>
            <person name="Palmquist D.L."/>
            <person name="Jackman S.D."/>
            <person name="Nguyen A."/>
            <person name="Li M."/>
            <person name="Henderson H."/>
            <person name="Janes J.K."/>
            <person name="Zhao Y."/>
            <person name="Pandoh P."/>
            <person name="Moore R."/>
            <person name="Sperling F.A."/>
            <person name="Huber D.P."/>
            <person name="Birol I."/>
            <person name="Jones S.J."/>
            <person name="Bohlmann J."/>
        </authorList>
    </citation>
    <scope>NUCLEOTIDE SEQUENCE</scope>
</reference>
<dbReference type="GO" id="GO:0008270">
    <property type="term" value="F:zinc ion binding"/>
    <property type="evidence" value="ECO:0007669"/>
    <property type="project" value="UniProtKB-KW"/>
</dbReference>
<keyword evidence="6" id="KW-0539">Nucleus</keyword>
<evidence type="ECO:0000256" key="3">
    <source>
        <dbReference type="ARBA" id="ARBA00022771"/>
    </source>
</evidence>
<evidence type="ECO:0000313" key="11">
    <source>
        <dbReference type="EMBL" id="ERL93207.1"/>
    </source>
</evidence>
<feature type="region of interest" description="Disordered" evidence="8">
    <location>
        <begin position="472"/>
        <end position="512"/>
    </location>
</feature>
<dbReference type="Pfam" id="PF00536">
    <property type="entry name" value="SAM_1"/>
    <property type="match status" value="1"/>
</dbReference>
<dbReference type="InterPro" id="IPR013761">
    <property type="entry name" value="SAM/pointed_sf"/>
</dbReference>
<dbReference type="Gene3D" id="3.30.60.160">
    <property type="match status" value="1"/>
</dbReference>
<dbReference type="InterPro" id="IPR038603">
    <property type="entry name" value="Znf_FCS_sf"/>
</dbReference>
<evidence type="ECO:0008006" key="13">
    <source>
        <dbReference type="Google" id="ProtNLM"/>
    </source>
</evidence>
<evidence type="ECO:0000259" key="9">
    <source>
        <dbReference type="PROSITE" id="PS50105"/>
    </source>
</evidence>
<feature type="domain" description="SAM" evidence="9">
    <location>
        <begin position="518"/>
        <end position="582"/>
    </location>
</feature>
<dbReference type="InterPro" id="IPR001660">
    <property type="entry name" value="SAM"/>
</dbReference>
<dbReference type="Gene3D" id="1.10.150.50">
    <property type="entry name" value="Transcription Factor, Ets-1"/>
    <property type="match status" value="1"/>
</dbReference>
<dbReference type="InterPro" id="IPR012313">
    <property type="entry name" value="Znf_FCS"/>
</dbReference>
<evidence type="ECO:0000256" key="1">
    <source>
        <dbReference type="ARBA" id="ARBA00004123"/>
    </source>
</evidence>
<feature type="domain" description="FCS-type" evidence="10">
    <location>
        <begin position="439"/>
        <end position="473"/>
    </location>
</feature>